<proteinExistence type="predicted"/>
<evidence type="ECO:0000313" key="1">
    <source>
        <dbReference type="EMBL" id="MBD9697904.1"/>
    </source>
</evidence>
<name>A0ABR9DLX9_9MICO</name>
<dbReference type="Gene3D" id="3.40.50.1440">
    <property type="entry name" value="Tubulin/FtsZ, GTPase domain"/>
    <property type="match status" value="1"/>
</dbReference>
<evidence type="ECO:0008006" key="3">
    <source>
        <dbReference type="Google" id="ProtNLM"/>
    </source>
</evidence>
<evidence type="ECO:0000313" key="2">
    <source>
        <dbReference type="Proteomes" id="UP000642107"/>
    </source>
</evidence>
<gene>
    <name evidence="1" type="ORF">IGS67_00105</name>
</gene>
<accession>A0ABR9DLX9</accession>
<keyword evidence="2" id="KW-1185">Reference proteome</keyword>
<comment type="caution">
    <text evidence="1">The sequence shown here is derived from an EMBL/GenBank/DDBJ whole genome shotgun (WGS) entry which is preliminary data.</text>
</comment>
<dbReference type="EMBL" id="JACZDF010000001">
    <property type="protein sequence ID" value="MBD9697904.1"/>
    <property type="molecule type" value="Genomic_DNA"/>
</dbReference>
<dbReference type="RefSeq" id="WP_192276511.1">
    <property type="nucleotide sequence ID" value="NZ_JACZDF010000001.1"/>
</dbReference>
<dbReference type="Proteomes" id="UP000642107">
    <property type="component" value="Unassembled WGS sequence"/>
</dbReference>
<dbReference type="InterPro" id="IPR036525">
    <property type="entry name" value="Tubulin/FtsZ_GTPase_sf"/>
</dbReference>
<protein>
    <recommendedName>
        <fullName evidence="3">Tubulin like</fullName>
    </recommendedName>
</protein>
<dbReference type="InterPro" id="IPR025904">
    <property type="entry name" value="Tubulin-like"/>
</dbReference>
<organism evidence="1 2">
    <name type="scientific">Flavimobilis rhizosphaerae</name>
    <dbReference type="NCBI Taxonomy" id="2775421"/>
    <lineage>
        <taxon>Bacteria</taxon>
        <taxon>Bacillati</taxon>
        <taxon>Actinomycetota</taxon>
        <taxon>Actinomycetes</taxon>
        <taxon>Micrococcales</taxon>
        <taxon>Jonesiaceae</taxon>
        <taxon>Flavimobilis</taxon>
    </lineage>
</organism>
<reference evidence="1 2" key="1">
    <citation type="submission" date="2020-09" db="EMBL/GenBank/DDBJ databases">
        <title>Flavimobilis rhizosphaerae sp. nov., isolated from rhizosphere soil of Spartina alterniflora.</title>
        <authorList>
            <person name="Hanqin C."/>
        </authorList>
    </citation>
    <scope>NUCLEOTIDE SEQUENCE [LARGE SCALE GENOMIC DNA]</scope>
    <source>
        <strain evidence="1 2">GY 10621</strain>
    </source>
</reference>
<sequence>MLQPFLLIGVGGSGGKTLRVVRADLQRRLAQAGWTGDLPRAWQFLHIDVPTVADGDEADLPPQLPAGQYQGLVAEGLDYRTIDSALAGAGMTNMTQLLTGYRPDPTKVTVSVSKGAGQYRTLGRMITVASLDKVSRAITGAMKILDDASVVDDLIRVSNLLGSDSRAAARAPMAVVVASIAGGSGAGAIIDVCDALRATGTTWASDSVGVLYAPDVFSDVPPEKTKGVRPNALGCLSEILAGYWNSDGPSPETVSLLKVKGIVTSADRLGPRFPFLVGSRNDSVAFGRQNDIYRAMGRSLASWMTSDSVQSQFGDYIIGNWPNTAQNVPDKLPLKAQGTETPFSAMGSSRVGLGRDRFRDYAAQAIARRSVERVLRVQEEQRAPDDDRTPKKLIADIAEQRFAYFLDWAELEERGTEYNDILDALRPAGLKDDAAALTAEIHRKIVSEIDPKKGIRRQDAATRILSEVSGRSRAFQDGQKQARTDCARAWIDQVQKHLVTVASRSVATDGAPVTAELLDMVCTELTQVREELENEASQHARYASDLSVVQKGLGTAELLVPDHPALETATRQVVEQLIHQEEANLRDLAVELIPDLVANFLKPLANAVRNVTLTLEQEELPTANGRPSVISTWPAGNLVPERLKPAANEFLVDPVGEFPEELNTLVTRTVGGSSAAAAWRTAMMQVLLGSVEEDFAGQKLLVPSVPWVPRDHNLHATWGSSPTRATFETRLEAADILARADGWVTQPGTAIGAHNSQSLKDYLDPGKVAPDVHARRLERFRGQFIAALNTSAPLVDINASVLAQVHGETRHGFEVFFTEIPFPQGSPGRALVQEILNGRKFDGVDRYFGDGDASSIDLFALLSAPYEPVVFDSIMKPIAQDWGAKFDTDQRAEFWRWRRARPLPEFLPFAPMVRRAMIRGWFTAAVLGQLMIDESTNRVGVFVPTETGAPGTTVDFPHPFLSADAPQAYDRLPVVLISVLLAMVEVNTMASLDPMKPYARLRDLGRSGKDGGLENYTAANDELAAWVLRAQTSSGAPQVPAEAGTADQSVEERKAAIEERLLGLAESFRGLFERTEQRTDPFDVPQAYELRGDILGVLDDLRRAVGHLSAPTGLGAFH</sequence>
<dbReference type="Pfam" id="PF13809">
    <property type="entry name" value="Tubulin_2"/>
    <property type="match status" value="1"/>
</dbReference>